<sequence>MANPRVVHNRPTPRLVRIRHGADAPPKPLGCRWCGHPPYAHDAQSLPHRRRHEWEHPTNAQMRARLDARRRLGLCGTPPASPARPPVHPLATASVRPSKTAPARPSTTASVRPSTAVPGHPATLAPVRPPRVHPPVAASGLTGLHQRPAMTPAPTGRGRAPDRRALADRRPYRQGAAA</sequence>
<evidence type="ECO:0000256" key="1">
    <source>
        <dbReference type="SAM" id="MobiDB-lite"/>
    </source>
</evidence>
<dbReference type="AlphaFoldDB" id="A0A917VGX4"/>
<evidence type="ECO:0000313" key="3">
    <source>
        <dbReference type="Proteomes" id="UP000645217"/>
    </source>
</evidence>
<feature type="compositionally biased region" description="Basic and acidic residues" evidence="1">
    <location>
        <begin position="159"/>
        <end position="171"/>
    </location>
</feature>
<comment type="caution">
    <text evidence="2">The sequence shown here is derived from an EMBL/GenBank/DDBJ whole genome shotgun (WGS) entry which is preliminary data.</text>
</comment>
<organism evidence="2 3">
    <name type="scientific">Sphaerisporangium melleum</name>
    <dbReference type="NCBI Taxonomy" id="321316"/>
    <lineage>
        <taxon>Bacteria</taxon>
        <taxon>Bacillati</taxon>
        <taxon>Actinomycetota</taxon>
        <taxon>Actinomycetes</taxon>
        <taxon>Streptosporangiales</taxon>
        <taxon>Streptosporangiaceae</taxon>
        <taxon>Sphaerisporangium</taxon>
    </lineage>
</organism>
<reference evidence="2" key="2">
    <citation type="submission" date="2020-09" db="EMBL/GenBank/DDBJ databases">
        <authorList>
            <person name="Sun Q."/>
            <person name="Ohkuma M."/>
        </authorList>
    </citation>
    <scope>NUCLEOTIDE SEQUENCE</scope>
    <source>
        <strain evidence="2">JCM 13064</strain>
    </source>
</reference>
<feature type="region of interest" description="Disordered" evidence="1">
    <location>
        <begin position="75"/>
        <end position="178"/>
    </location>
</feature>
<feature type="compositionally biased region" description="Pro residues" evidence="1">
    <location>
        <begin position="79"/>
        <end position="88"/>
    </location>
</feature>
<proteinExistence type="predicted"/>
<protein>
    <submittedName>
        <fullName evidence="2">Uncharacterized protein</fullName>
    </submittedName>
</protein>
<gene>
    <name evidence="2" type="ORF">GCM10007964_17170</name>
</gene>
<accession>A0A917VGX4</accession>
<name>A0A917VGX4_9ACTN</name>
<reference evidence="2" key="1">
    <citation type="journal article" date="2014" name="Int. J. Syst. Evol. Microbiol.">
        <title>Complete genome sequence of Corynebacterium casei LMG S-19264T (=DSM 44701T), isolated from a smear-ripened cheese.</title>
        <authorList>
            <consortium name="US DOE Joint Genome Institute (JGI-PGF)"/>
            <person name="Walter F."/>
            <person name="Albersmeier A."/>
            <person name="Kalinowski J."/>
            <person name="Ruckert C."/>
        </authorList>
    </citation>
    <scope>NUCLEOTIDE SEQUENCE</scope>
    <source>
        <strain evidence="2">JCM 13064</strain>
    </source>
</reference>
<evidence type="ECO:0000313" key="2">
    <source>
        <dbReference type="EMBL" id="GGK74873.1"/>
    </source>
</evidence>
<dbReference type="Proteomes" id="UP000645217">
    <property type="component" value="Unassembled WGS sequence"/>
</dbReference>
<keyword evidence="3" id="KW-1185">Reference proteome</keyword>
<dbReference type="EMBL" id="BMNT01000007">
    <property type="protein sequence ID" value="GGK74873.1"/>
    <property type="molecule type" value="Genomic_DNA"/>
</dbReference>